<dbReference type="Proteomes" id="UP001596432">
    <property type="component" value="Unassembled WGS sequence"/>
</dbReference>
<dbReference type="PANTHER" id="PTHR42987:SF4">
    <property type="entry name" value="PROTEASE SOHB-RELATED"/>
    <property type="match status" value="1"/>
</dbReference>
<keyword evidence="4" id="KW-0720">Serine protease</keyword>
<dbReference type="RefSeq" id="WP_274324427.1">
    <property type="nucleotide sequence ID" value="NZ_CP118158.1"/>
</dbReference>
<keyword evidence="5" id="KW-0812">Transmembrane</keyword>
<organism evidence="7 8">
    <name type="scientific">Halosimplex aquaticum</name>
    <dbReference type="NCBI Taxonomy" id="3026162"/>
    <lineage>
        <taxon>Archaea</taxon>
        <taxon>Methanobacteriati</taxon>
        <taxon>Methanobacteriota</taxon>
        <taxon>Stenosarchaea group</taxon>
        <taxon>Halobacteria</taxon>
        <taxon>Halobacteriales</taxon>
        <taxon>Haloarculaceae</taxon>
        <taxon>Halosimplex</taxon>
    </lineage>
</organism>
<dbReference type="GO" id="GO:0008236">
    <property type="term" value="F:serine-type peptidase activity"/>
    <property type="evidence" value="ECO:0007669"/>
    <property type="project" value="UniProtKB-KW"/>
</dbReference>
<evidence type="ECO:0000259" key="6">
    <source>
        <dbReference type="Pfam" id="PF01343"/>
    </source>
</evidence>
<evidence type="ECO:0000313" key="7">
    <source>
        <dbReference type="EMBL" id="MFC7138822.1"/>
    </source>
</evidence>
<keyword evidence="3 7" id="KW-0378">Hydrolase</keyword>
<dbReference type="PANTHER" id="PTHR42987">
    <property type="entry name" value="PEPTIDASE S49"/>
    <property type="match status" value="1"/>
</dbReference>
<dbReference type="Gene3D" id="3.90.226.10">
    <property type="entry name" value="2-enoyl-CoA Hydratase, Chain A, domain 1"/>
    <property type="match status" value="1"/>
</dbReference>
<name>A0ABD5XUN0_9EURY</name>
<sequence>MVDRSDSAGTTTVLYVIVVVVAVLIATVLAPVVWSATQSSSGDSGEPTVSVITLRAGTSAGPVNDVKEDLREARTNDSVEAVVLRIDSSGGPVASSEELYLAVNRTARQMPVMAYVEGTAASGGYFGISPADHIYVKPSSTVGSIGVIVSAPLSSLEQASAQSKTYLRTGPDKATYEKDQFREEMETLHNAFVDTIMKHRGANLSLSRAEVAHGDAYIGPTAVQNGFADETGDLHSAIEHAASQADGIENGQYNVRYNEPITPSGGTILLSQGAEKVDGNVVYVDKSGEDGTEFKRPVTYYAVWGVPVTEDAQEVNTNESD</sequence>
<proteinExistence type="inferred from homology"/>
<dbReference type="AlphaFoldDB" id="A0ABD5XUN0"/>
<evidence type="ECO:0000256" key="5">
    <source>
        <dbReference type="SAM" id="Phobius"/>
    </source>
</evidence>
<evidence type="ECO:0000256" key="1">
    <source>
        <dbReference type="ARBA" id="ARBA00008683"/>
    </source>
</evidence>
<dbReference type="Pfam" id="PF01343">
    <property type="entry name" value="Peptidase_S49"/>
    <property type="match status" value="1"/>
</dbReference>
<evidence type="ECO:0000256" key="2">
    <source>
        <dbReference type="ARBA" id="ARBA00022670"/>
    </source>
</evidence>
<reference evidence="7 8" key="1">
    <citation type="journal article" date="2019" name="Int. J. Syst. Evol. Microbiol.">
        <title>The Global Catalogue of Microorganisms (GCM) 10K type strain sequencing project: providing services to taxonomists for standard genome sequencing and annotation.</title>
        <authorList>
            <consortium name="The Broad Institute Genomics Platform"/>
            <consortium name="The Broad Institute Genome Sequencing Center for Infectious Disease"/>
            <person name="Wu L."/>
            <person name="Ma J."/>
        </authorList>
    </citation>
    <scope>NUCLEOTIDE SEQUENCE [LARGE SCALE GENOMIC DNA]</scope>
    <source>
        <strain evidence="7 8">XZYJT29</strain>
    </source>
</reference>
<evidence type="ECO:0000256" key="4">
    <source>
        <dbReference type="ARBA" id="ARBA00022825"/>
    </source>
</evidence>
<keyword evidence="5" id="KW-1133">Transmembrane helix</keyword>
<dbReference type="InterPro" id="IPR029045">
    <property type="entry name" value="ClpP/crotonase-like_dom_sf"/>
</dbReference>
<protein>
    <submittedName>
        <fullName evidence="7">S49 family peptidase</fullName>
        <ecNumber evidence="7">3.4.21.-</ecNumber>
    </submittedName>
</protein>
<accession>A0ABD5XUN0</accession>
<dbReference type="GeneID" id="78819066"/>
<keyword evidence="2" id="KW-0645">Protease</keyword>
<dbReference type="InterPro" id="IPR002142">
    <property type="entry name" value="Peptidase_S49"/>
</dbReference>
<dbReference type="GO" id="GO:0006508">
    <property type="term" value="P:proteolysis"/>
    <property type="evidence" value="ECO:0007669"/>
    <property type="project" value="UniProtKB-KW"/>
</dbReference>
<gene>
    <name evidence="7" type="ORF">ACFQMA_03100</name>
</gene>
<evidence type="ECO:0000256" key="3">
    <source>
        <dbReference type="ARBA" id="ARBA00022801"/>
    </source>
</evidence>
<keyword evidence="8" id="KW-1185">Reference proteome</keyword>
<dbReference type="EMBL" id="JBHTAS010000001">
    <property type="protein sequence ID" value="MFC7138822.1"/>
    <property type="molecule type" value="Genomic_DNA"/>
</dbReference>
<comment type="caution">
    <text evidence="7">The sequence shown here is derived from an EMBL/GenBank/DDBJ whole genome shotgun (WGS) entry which is preliminary data.</text>
</comment>
<comment type="similarity">
    <text evidence="1">Belongs to the peptidase S49 family.</text>
</comment>
<keyword evidence="5" id="KW-0472">Membrane</keyword>
<feature type="transmembrane region" description="Helical" evidence="5">
    <location>
        <begin position="12"/>
        <end position="34"/>
    </location>
</feature>
<dbReference type="SUPFAM" id="SSF52096">
    <property type="entry name" value="ClpP/crotonase"/>
    <property type="match status" value="1"/>
</dbReference>
<evidence type="ECO:0000313" key="8">
    <source>
        <dbReference type="Proteomes" id="UP001596432"/>
    </source>
</evidence>
<dbReference type="EC" id="3.4.21.-" evidence="7"/>
<dbReference type="CDD" id="cd07023">
    <property type="entry name" value="S49_Sppa_N_C"/>
    <property type="match status" value="1"/>
</dbReference>
<feature type="domain" description="Peptidase S49" evidence="6">
    <location>
        <begin position="107"/>
        <end position="245"/>
    </location>
</feature>
<dbReference type="InterPro" id="IPR047272">
    <property type="entry name" value="S49_SppA_C"/>
</dbReference>